<organism evidence="2">
    <name type="scientific">Micromonospora inyonensis</name>
    <dbReference type="NCBI Taxonomy" id="47866"/>
    <lineage>
        <taxon>Bacteria</taxon>
        <taxon>Bacillati</taxon>
        <taxon>Actinomycetota</taxon>
        <taxon>Actinomycetes</taxon>
        <taxon>Micromonosporales</taxon>
        <taxon>Micromonosporaceae</taxon>
        <taxon>Micromonospora</taxon>
    </lineage>
</organism>
<name>C9W399_9ACTN</name>
<accession>C9W399</accession>
<sequence>MAAVRRTGVSSWRTIGAAGRRAPATRAHVRERAPLAEGAGPASTGVARRHTGPVSVGQSSSRSSSSSSSRSSSSSFRSSSSSTGSCSALTTLPLVRSTSISCSVPPVHDLDAPHLTAVLLLRLDLHDPAALRRGPTRSPRRASRPPRSRSPGWWCHRTVWWAHRSPPGRWGWRGCRSGWRGQSGPWSPRSGWYDRSARRRRQRCRSPLRPPPAPPHPPGCP</sequence>
<feature type="compositionally biased region" description="Low complexity" evidence="1">
    <location>
        <begin position="13"/>
        <end position="26"/>
    </location>
</feature>
<feature type="region of interest" description="Disordered" evidence="1">
    <location>
        <begin position="1"/>
        <end position="87"/>
    </location>
</feature>
<feature type="region of interest" description="Disordered" evidence="1">
    <location>
        <begin position="130"/>
        <end position="151"/>
    </location>
</feature>
<proteinExistence type="predicted"/>
<feature type="region of interest" description="Disordered" evidence="1">
    <location>
        <begin position="181"/>
        <end position="221"/>
    </location>
</feature>
<reference evidence="2" key="2">
    <citation type="journal article" date="2009" name="Biotechnol. Lett.">
        <title>Molecular cloning and sequence analysis of the sisomicin biosynthetic gene cluster from Micromonospora inyoensis.</title>
        <authorList>
            <person name="Hong W.R."/>
            <person name="Ge M."/>
            <person name="Zeng Z.H."/>
            <person name="Zhu L."/>
            <person name="Luo M.Y."/>
            <person name="Shao L."/>
            <person name="Chen D.J."/>
        </authorList>
    </citation>
    <scope>NUCLEOTIDE SEQUENCE</scope>
    <source>
        <strain evidence="2">TS388</strain>
    </source>
</reference>
<gene>
    <name evidence="2" type="primary">sis33</name>
</gene>
<feature type="compositionally biased region" description="Low complexity" evidence="1">
    <location>
        <begin position="59"/>
        <end position="82"/>
    </location>
</feature>
<feature type="compositionally biased region" description="Basic residues" evidence="1">
    <location>
        <begin position="197"/>
        <end position="206"/>
    </location>
</feature>
<feature type="compositionally biased region" description="Basic residues" evidence="1">
    <location>
        <begin position="134"/>
        <end position="147"/>
    </location>
</feature>
<dbReference type="AlphaFoldDB" id="C9W399"/>
<feature type="compositionally biased region" description="Pro residues" evidence="1">
    <location>
        <begin position="208"/>
        <end position="221"/>
    </location>
</feature>
<evidence type="ECO:0000313" key="2">
    <source>
        <dbReference type="EMBL" id="ACN38367.1"/>
    </source>
</evidence>
<dbReference type="EMBL" id="FJ160413">
    <property type="protein sequence ID" value="ACN38367.1"/>
    <property type="molecule type" value="Genomic_DNA"/>
</dbReference>
<evidence type="ECO:0000256" key="1">
    <source>
        <dbReference type="SAM" id="MobiDB-lite"/>
    </source>
</evidence>
<protein>
    <submittedName>
        <fullName evidence="2">Putative serine repeat antigen</fullName>
    </submittedName>
</protein>
<reference evidence="2" key="1">
    <citation type="submission" date="2008-08" db="EMBL/GenBank/DDBJ databases">
        <authorList>
            <person name="Hong W."/>
            <person name="Ge M."/>
            <person name="Zeng Z."/>
            <person name="Zhu L."/>
            <person name="Luo M."/>
            <person name="Shao L."/>
            <person name="Chen D."/>
        </authorList>
    </citation>
    <scope>NUCLEOTIDE SEQUENCE</scope>
    <source>
        <strain evidence="2">TS388</strain>
    </source>
</reference>